<organism evidence="3 6">
    <name type="scientific">Paraburkholderia rhynchosiae</name>
    <dbReference type="NCBI Taxonomy" id="487049"/>
    <lineage>
        <taxon>Bacteria</taxon>
        <taxon>Pseudomonadati</taxon>
        <taxon>Pseudomonadota</taxon>
        <taxon>Betaproteobacteria</taxon>
        <taxon>Burkholderiales</taxon>
        <taxon>Burkholderiaceae</taxon>
        <taxon>Paraburkholderia</taxon>
    </lineage>
</organism>
<feature type="chain" id="PRO_5044384550" evidence="2">
    <location>
        <begin position="22"/>
        <end position="106"/>
    </location>
</feature>
<feature type="compositionally biased region" description="Polar residues" evidence="1">
    <location>
        <begin position="31"/>
        <end position="44"/>
    </location>
</feature>
<proteinExistence type="predicted"/>
<reference evidence="4 5" key="1">
    <citation type="submission" date="2018-01" db="EMBL/GenBank/DDBJ databases">
        <title>Whole genome analyses suggest that Burkholderia sensu lato contains two further novel genera in the rhizoxinica-symbiotica group Mycetohabitans gen. nov., and Trinickia gen. nov.: implications for the evolution of diazotrophy and nodulation in the Burkholderiaceae.</title>
        <authorList>
            <person name="Estrada-de los Santos P."/>
            <person name="Palmer M."/>
            <person name="Chavez-Ramirez B."/>
            <person name="Beukes C."/>
            <person name="Steenkamp E.T."/>
            <person name="Hirsch A.M."/>
            <person name="Manyaka P."/>
            <person name="Maluk M."/>
            <person name="Lafos M."/>
            <person name="Crook M."/>
            <person name="Gross E."/>
            <person name="Simon M.F."/>
            <person name="Bueno dos Reis Junior F."/>
            <person name="Poole P.S."/>
            <person name="Venter S.N."/>
            <person name="James E.K."/>
        </authorList>
    </citation>
    <scope>NUCLEOTIDE SEQUENCE [LARGE SCALE GENOMIC DNA]</scope>
    <source>
        <strain evidence="4 5">WSM 3937</strain>
    </source>
</reference>
<dbReference type="EMBL" id="PNXY01000004">
    <property type="protein sequence ID" value="PMS32522.1"/>
    <property type="molecule type" value="Genomic_DNA"/>
</dbReference>
<dbReference type="AlphaFoldDB" id="A0A2N7WT56"/>
<evidence type="ECO:0000313" key="3">
    <source>
        <dbReference type="EMBL" id="CAB3673629.1"/>
    </source>
</evidence>
<protein>
    <submittedName>
        <fullName evidence="3">Uncharacterized protein</fullName>
    </submittedName>
</protein>
<dbReference type="RefSeq" id="WP_102631621.1">
    <property type="nucleotide sequence ID" value="NZ_CADIJZ010000007.1"/>
</dbReference>
<reference evidence="3 6" key="2">
    <citation type="submission" date="2020-04" db="EMBL/GenBank/DDBJ databases">
        <authorList>
            <person name="De Canck E."/>
        </authorList>
    </citation>
    <scope>NUCLEOTIDE SEQUENCE [LARGE SCALE GENOMIC DNA]</scope>
    <source>
        <strain evidence="3 6">LMG 27174</strain>
    </source>
</reference>
<accession>A0A2N7WT56</accession>
<name>A0A2N7WT56_9BURK</name>
<feature type="region of interest" description="Disordered" evidence="1">
    <location>
        <begin position="31"/>
        <end position="66"/>
    </location>
</feature>
<dbReference type="Proteomes" id="UP000494205">
    <property type="component" value="Unassembled WGS sequence"/>
</dbReference>
<dbReference type="Proteomes" id="UP000235659">
    <property type="component" value="Unassembled WGS sequence"/>
</dbReference>
<dbReference type="EMBL" id="CADIJZ010000007">
    <property type="protein sequence ID" value="CAB3673629.1"/>
    <property type="molecule type" value="Genomic_DNA"/>
</dbReference>
<evidence type="ECO:0000313" key="6">
    <source>
        <dbReference type="Proteomes" id="UP000494205"/>
    </source>
</evidence>
<keyword evidence="2" id="KW-0732">Signal</keyword>
<feature type="signal peptide" evidence="2">
    <location>
        <begin position="1"/>
        <end position="21"/>
    </location>
</feature>
<dbReference type="OrthoDB" id="8667365at2"/>
<evidence type="ECO:0000256" key="1">
    <source>
        <dbReference type="SAM" id="MobiDB-lite"/>
    </source>
</evidence>
<evidence type="ECO:0000256" key="2">
    <source>
        <dbReference type="SAM" id="SignalP"/>
    </source>
</evidence>
<gene>
    <name evidence="4" type="ORF">C0Z16_07960</name>
    <name evidence="3" type="ORF">LMG27174_02272</name>
</gene>
<dbReference type="PROSITE" id="PS51257">
    <property type="entry name" value="PROKAR_LIPOPROTEIN"/>
    <property type="match status" value="1"/>
</dbReference>
<evidence type="ECO:0000313" key="5">
    <source>
        <dbReference type="Proteomes" id="UP000235659"/>
    </source>
</evidence>
<sequence length="106" mass="10954">MKSFYVTAAAAAAAAVAVLFAGCSSTWSPANGQTVQRVPASTETRASRTVHGAALPEPASRPPVLSVGVSDPDTQLILPWFLADIVNAVNTHQSVGDLLHTMKNGL</sequence>
<evidence type="ECO:0000313" key="4">
    <source>
        <dbReference type="EMBL" id="PMS32522.1"/>
    </source>
</evidence>
<keyword evidence="5" id="KW-1185">Reference proteome</keyword>